<comment type="caution">
    <text evidence="1">The sequence shown here is derived from an EMBL/GenBank/DDBJ whole genome shotgun (WGS) entry which is preliminary data.</text>
</comment>
<accession>A0AAV4UHB4</accession>
<dbReference type="Proteomes" id="UP001054945">
    <property type="component" value="Unassembled WGS sequence"/>
</dbReference>
<dbReference type="AlphaFoldDB" id="A0AAV4UHB4"/>
<organism evidence="1 2">
    <name type="scientific">Caerostris extrusa</name>
    <name type="common">Bark spider</name>
    <name type="synonym">Caerostris bankana</name>
    <dbReference type="NCBI Taxonomy" id="172846"/>
    <lineage>
        <taxon>Eukaryota</taxon>
        <taxon>Metazoa</taxon>
        <taxon>Ecdysozoa</taxon>
        <taxon>Arthropoda</taxon>
        <taxon>Chelicerata</taxon>
        <taxon>Arachnida</taxon>
        <taxon>Araneae</taxon>
        <taxon>Araneomorphae</taxon>
        <taxon>Entelegynae</taxon>
        <taxon>Araneoidea</taxon>
        <taxon>Araneidae</taxon>
        <taxon>Caerostris</taxon>
    </lineage>
</organism>
<dbReference type="EMBL" id="BPLR01012869">
    <property type="protein sequence ID" value="GIY57198.1"/>
    <property type="molecule type" value="Genomic_DNA"/>
</dbReference>
<sequence length="75" mass="8404">MLSVSERVEMEEVPQERGGIFAVCLVKSRPLSIAGDRKDDTQHHTIEASMYARLAFVYVEQHSAIIKGIALCNEQ</sequence>
<evidence type="ECO:0000313" key="1">
    <source>
        <dbReference type="EMBL" id="GIY57198.1"/>
    </source>
</evidence>
<keyword evidence="2" id="KW-1185">Reference proteome</keyword>
<proteinExistence type="predicted"/>
<reference evidence="1 2" key="1">
    <citation type="submission" date="2021-06" db="EMBL/GenBank/DDBJ databases">
        <title>Caerostris extrusa draft genome.</title>
        <authorList>
            <person name="Kono N."/>
            <person name="Arakawa K."/>
        </authorList>
    </citation>
    <scope>NUCLEOTIDE SEQUENCE [LARGE SCALE GENOMIC DNA]</scope>
</reference>
<name>A0AAV4UHB4_CAEEX</name>
<protein>
    <submittedName>
        <fullName evidence="1">Uncharacterized protein</fullName>
    </submittedName>
</protein>
<gene>
    <name evidence="1" type="ORF">CEXT_35431</name>
</gene>
<evidence type="ECO:0000313" key="2">
    <source>
        <dbReference type="Proteomes" id="UP001054945"/>
    </source>
</evidence>